<name>A0ACC7P2N5_9BACL</name>
<proteinExistence type="predicted"/>
<sequence>MILTLSVAELLLGLFINIRIGRLAVALFRKDGTSSRLPLRVLGIFLLINAVSRIFHI</sequence>
<dbReference type="Proteomes" id="UP001631969">
    <property type="component" value="Unassembled WGS sequence"/>
</dbReference>
<dbReference type="EMBL" id="JBJURJ010000010">
    <property type="protein sequence ID" value="MFM9329864.1"/>
    <property type="molecule type" value="Genomic_DNA"/>
</dbReference>
<gene>
    <name evidence="1" type="ORF">ACI1P1_16335</name>
</gene>
<protein>
    <submittedName>
        <fullName evidence="1">Uncharacterized protein</fullName>
    </submittedName>
</protein>
<evidence type="ECO:0000313" key="1">
    <source>
        <dbReference type="EMBL" id="MFM9329864.1"/>
    </source>
</evidence>
<evidence type="ECO:0000313" key="2">
    <source>
        <dbReference type="Proteomes" id="UP001631969"/>
    </source>
</evidence>
<keyword evidence="2" id="KW-1185">Reference proteome</keyword>
<reference evidence="1" key="1">
    <citation type="submission" date="2024-12" db="EMBL/GenBank/DDBJ databases">
        <authorList>
            <person name="Wu N."/>
        </authorList>
    </citation>
    <scope>NUCLEOTIDE SEQUENCE</scope>
    <source>
        <strain evidence="1">P15</strain>
    </source>
</reference>
<comment type="caution">
    <text evidence="1">The sequence shown here is derived from an EMBL/GenBank/DDBJ whole genome shotgun (WGS) entry which is preliminary data.</text>
</comment>
<accession>A0ACC7P2N5</accession>
<organism evidence="1 2">
    <name type="scientific">Paenibacillus mesotrionivorans</name>
    <dbReference type="NCBI Taxonomy" id="3160968"/>
    <lineage>
        <taxon>Bacteria</taxon>
        <taxon>Bacillati</taxon>
        <taxon>Bacillota</taxon>
        <taxon>Bacilli</taxon>
        <taxon>Bacillales</taxon>
        <taxon>Paenibacillaceae</taxon>
        <taxon>Paenibacillus</taxon>
    </lineage>
</organism>